<dbReference type="Proteomes" id="UP000314985">
    <property type="component" value="Chromosome 5"/>
</dbReference>
<proteinExistence type="inferred from homology"/>
<evidence type="ECO:0000259" key="5">
    <source>
        <dbReference type="Pfam" id="PF17490"/>
    </source>
</evidence>
<evidence type="ECO:0000256" key="2">
    <source>
        <dbReference type="SAM" id="Coils"/>
    </source>
</evidence>
<dbReference type="Gene3D" id="3.30.70.1820">
    <property type="entry name" value="L1 transposable element, RRM domain"/>
    <property type="match status" value="1"/>
</dbReference>
<evidence type="ECO:0000313" key="6">
    <source>
        <dbReference type="Ensembl" id="ENSSSCP00070047349.1"/>
    </source>
</evidence>
<dbReference type="FunFam" id="3.30.70.1820:FF:000002">
    <property type="entry name" value="LINE-1 retrotransposable element ORF1 protein"/>
    <property type="match status" value="1"/>
</dbReference>
<comment type="similarity">
    <text evidence="1">Belongs to the transposase 22 family.</text>
</comment>
<evidence type="ECO:0000256" key="3">
    <source>
        <dbReference type="SAM" id="MobiDB-lite"/>
    </source>
</evidence>
<dbReference type="Ensembl" id="ENSSSCT00070055742.1">
    <property type="protein sequence ID" value="ENSSSCP00070047349.1"/>
    <property type="gene ID" value="ENSSSCG00070027782.1"/>
</dbReference>
<organism evidence="6 7">
    <name type="scientific">Sus scrofa</name>
    <name type="common">Pig</name>
    <dbReference type="NCBI Taxonomy" id="9823"/>
    <lineage>
        <taxon>Eukaryota</taxon>
        <taxon>Metazoa</taxon>
        <taxon>Chordata</taxon>
        <taxon>Craniata</taxon>
        <taxon>Vertebrata</taxon>
        <taxon>Euteleostomi</taxon>
        <taxon>Mammalia</taxon>
        <taxon>Eutheria</taxon>
        <taxon>Laurasiatheria</taxon>
        <taxon>Artiodactyla</taxon>
        <taxon>Suina</taxon>
        <taxon>Suidae</taxon>
        <taxon>Sus</taxon>
    </lineage>
</organism>
<dbReference type="Proteomes" id="UP000694724">
    <property type="component" value="Unplaced"/>
</dbReference>
<dbReference type="Pfam" id="PF02994">
    <property type="entry name" value="Transposase_22"/>
    <property type="match status" value="1"/>
</dbReference>
<keyword evidence="2" id="KW-0175">Coiled coil</keyword>
<dbReference type="Proteomes" id="UP000694728">
    <property type="component" value="Unplaced"/>
</dbReference>
<dbReference type="InterPro" id="IPR043636">
    <property type="entry name" value="L1_RRM_dom"/>
</dbReference>
<dbReference type="Gene3D" id="1.20.5.390">
    <property type="entry name" value="L1 transposable element, trimerization domain"/>
    <property type="match status" value="1"/>
</dbReference>
<reference evidence="6 7" key="1">
    <citation type="submission" date="2017-08" db="EMBL/GenBank/DDBJ databases">
        <title>USMARCv1.0.</title>
        <authorList>
            <person name="Hannum G.I."/>
            <person name="Koren S."/>
            <person name="Schroeder S.G."/>
            <person name="Chin S.C."/>
            <person name="Nonneman D.J."/>
            <person name="Becker S.A."/>
            <person name="Rosen B.D."/>
            <person name="Bickhart D.M."/>
            <person name="Putnam N.H."/>
            <person name="Green R.E."/>
            <person name="Tuggle C.K."/>
            <person name="Liu H."/>
            <person name="Rohrer G.A."/>
            <person name="Warr A."/>
            <person name="Hall R."/>
            <person name="Kim K."/>
            <person name="Hume D.A."/>
            <person name="Talbot R."/>
            <person name="Chow W."/>
            <person name="Howe K."/>
            <person name="Schwartz A.S."/>
            <person name="Watson M."/>
            <person name="Archibald A.L."/>
            <person name="Phillippy A.M."/>
            <person name="Smith T.P.L."/>
        </authorList>
    </citation>
    <scope>NUCLEOTIDE SEQUENCE [LARGE SCALE GENOMIC DNA]</scope>
</reference>
<feature type="domain" description="L1 transposable element RRM" evidence="4">
    <location>
        <begin position="204"/>
        <end position="297"/>
    </location>
</feature>
<feature type="region of interest" description="Disordered" evidence="3">
    <location>
        <begin position="1"/>
        <end position="30"/>
    </location>
</feature>
<dbReference type="AlphaFoldDB" id="A0A4X1W084"/>
<reference evidence="6" key="2">
    <citation type="submission" date="2025-05" db="UniProtKB">
        <authorList>
            <consortium name="Ensembl"/>
        </authorList>
    </citation>
    <scope>IDENTIFICATION</scope>
</reference>
<protein>
    <recommendedName>
        <fullName evidence="8">L1 transposable element RRM domain-containing protein</fullName>
    </recommendedName>
</protein>
<dbReference type="Pfam" id="PF17490">
    <property type="entry name" value="Tnp_22_dsRBD"/>
    <property type="match status" value="1"/>
</dbReference>
<feature type="domain" description="L1 transposable element dsRBD-like" evidence="5">
    <location>
        <begin position="301"/>
        <end position="362"/>
    </location>
</feature>
<dbReference type="InterPro" id="IPR042566">
    <property type="entry name" value="L1_C"/>
</dbReference>
<evidence type="ECO:0000313" key="7">
    <source>
        <dbReference type="Proteomes" id="UP000314985"/>
    </source>
</evidence>
<dbReference type="Gene3D" id="3.30.250.20">
    <property type="entry name" value="L1 transposable element, C-terminal domain"/>
    <property type="match status" value="1"/>
</dbReference>
<dbReference type="InterPro" id="IPR004244">
    <property type="entry name" value="Transposase_22"/>
</dbReference>
<name>A0A4X1W084_PIG</name>
<evidence type="ECO:0000256" key="1">
    <source>
        <dbReference type="ARBA" id="ARBA00061640"/>
    </source>
</evidence>
<dbReference type="Proteomes" id="UP000694720">
    <property type="component" value="Unplaced"/>
</dbReference>
<feature type="region of interest" description="Disordered" evidence="3">
    <location>
        <begin position="42"/>
        <end position="61"/>
    </location>
</feature>
<dbReference type="InterPro" id="IPR035300">
    <property type="entry name" value="L1_dsRBD"/>
</dbReference>
<dbReference type="PANTHER" id="PTHR11505">
    <property type="entry name" value="L1 TRANSPOSABLE ELEMENT-RELATED"/>
    <property type="match status" value="1"/>
</dbReference>
<sequence>MPTFQSHLPSGSPLLLQRDPVSPAHPWEMPHCLKNQPTLPALGKHSTAVPGQNLPGHRECNSTMKKKITSKMKTLRNHSQLNQQENSPKAVNNETELCSLTNLEFKRETVKILKELREDMNSNADTLRKELENIRRSQEKLENSFKEIQTELRAVKTRMNNAEERISDVEDRIMEITQTGQQTENQMKTNERNIRYLWDNIRQTNLCIIGIPEGEEKDKGIENIFEEIIIGNFPNLKDTEFKIQEAQRAPNKLNPNRPTPSYIIIKMAKIDKEKILKAAREKQSVNYKGTSIRLSADFSTETLQERREWQEIFKEMKGKNMQPRILYPGRISFKIEGEIKIFSNKQKLKEYSNIKPILKEILEGLL</sequence>
<accession>A0A4X1W084</accession>
<evidence type="ECO:0008006" key="8">
    <source>
        <dbReference type="Google" id="ProtNLM"/>
    </source>
</evidence>
<evidence type="ECO:0000259" key="4">
    <source>
        <dbReference type="Pfam" id="PF02994"/>
    </source>
</evidence>
<dbReference type="Ensembl" id="ENSSSCT00035071551.1">
    <property type="protein sequence ID" value="ENSSSCP00035029022.1"/>
    <property type="gene ID" value="ENSSSCG00035053639.1"/>
</dbReference>
<dbReference type="Ensembl" id="ENSSSCT00045058644.1">
    <property type="protein sequence ID" value="ENSSSCP00045041006.1"/>
    <property type="gene ID" value="ENSSSCG00045034296.1"/>
</dbReference>
<dbReference type="Ensembl" id="ENSSSCT00055018780.1">
    <property type="protein sequence ID" value="ENSSSCP00055014802.1"/>
    <property type="gene ID" value="ENSSSCG00055009617.1"/>
</dbReference>
<feature type="coiled-coil region" evidence="2">
    <location>
        <begin position="103"/>
        <end position="179"/>
    </location>
</feature>